<evidence type="ECO:0000313" key="2">
    <source>
        <dbReference type="Proteomes" id="UP001444625"/>
    </source>
</evidence>
<keyword evidence="2" id="KW-1185">Reference proteome</keyword>
<dbReference type="RefSeq" id="WP_345823236.1">
    <property type="nucleotide sequence ID" value="NZ_JBDIML010000001.1"/>
</dbReference>
<gene>
    <name evidence="1" type="ORF">ABC228_01055</name>
</gene>
<dbReference type="EMBL" id="JBDIML010000001">
    <property type="protein sequence ID" value="MEN2765762.1"/>
    <property type="molecule type" value="Genomic_DNA"/>
</dbReference>
<reference evidence="1 2" key="1">
    <citation type="submission" date="2024-05" db="EMBL/GenBank/DDBJ databases">
        <authorList>
            <person name="Haq I."/>
            <person name="Ullah Z."/>
            <person name="Ahmad R."/>
            <person name="Li M."/>
            <person name="Tong Y."/>
        </authorList>
    </citation>
    <scope>NUCLEOTIDE SEQUENCE [LARGE SCALE GENOMIC DNA]</scope>
    <source>
        <strain evidence="1 2">16A2E</strain>
    </source>
</reference>
<sequence length="129" mass="15172">MKKEQIDEHLKHILVYQDQLNKLGEDMKIQRIELLSKQLVFIGRLASAFSENYKQIYAKRKRMYAEAEINAQPPRQARAELAVAEIREEEAEAYGLMKRWNNAFDSTKEEINALKYKVKIDIEDGSNRQ</sequence>
<protein>
    <recommendedName>
        <fullName evidence="3">Flagellar FliJ protein</fullName>
    </recommendedName>
</protein>
<accession>A0ABU9XFX1</accession>
<proteinExistence type="predicted"/>
<dbReference type="Proteomes" id="UP001444625">
    <property type="component" value="Unassembled WGS sequence"/>
</dbReference>
<evidence type="ECO:0000313" key="1">
    <source>
        <dbReference type="EMBL" id="MEN2765762.1"/>
    </source>
</evidence>
<comment type="caution">
    <text evidence="1">The sequence shown here is derived from an EMBL/GenBank/DDBJ whole genome shotgun (WGS) entry which is preliminary data.</text>
</comment>
<evidence type="ECO:0008006" key="3">
    <source>
        <dbReference type="Google" id="ProtNLM"/>
    </source>
</evidence>
<organism evidence="1 2">
    <name type="scientific">Ornithinibacillus xuwenensis</name>
    <dbReference type="NCBI Taxonomy" id="3144668"/>
    <lineage>
        <taxon>Bacteria</taxon>
        <taxon>Bacillati</taxon>
        <taxon>Bacillota</taxon>
        <taxon>Bacilli</taxon>
        <taxon>Bacillales</taxon>
        <taxon>Bacillaceae</taxon>
        <taxon>Ornithinibacillus</taxon>
    </lineage>
</organism>
<name>A0ABU9XFX1_9BACI</name>